<dbReference type="Proteomes" id="UP000289738">
    <property type="component" value="Chromosome A02"/>
</dbReference>
<accession>A0A445E845</accession>
<dbReference type="AlphaFoldDB" id="A0A445E845"/>
<proteinExistence type="predicted"/>
<comment type="caution">
    <text evidence="2">The sequence shown here is derived from an EMBL/GenBank/DDBJ whole genome shotgun (WGS) entry which is preliminary data.</text>
</comment>
<dbReference type="EMBL" id="SDMP01000002">
    <property type="protein sequence ID" value="RYR71704.1"/>
    <property type="molecule type" value="Genomic_DNA"/>
</dbReference>
<keyword evidence="3" id="KW-1185">Reference proteome</keyword>
<reference evidence="2 3" key="1">
    <citation type="submission" date="2019-01" db="EMBL/GenBank/DDBJ databases">
        <title>Sequencing of cultivated peanut Arachis hypogaea provides insights into genome evolution and oil improvement.</title>
        <authorList>
            <person name="Chen X."/>
        </authorList>
    </citation>
    <scope>NUCLEOTIDE SEQUENCE [LARGE SCALE GENOMIC DNA]</scope>
    <source>
        <strain evidence="3">cv. Fuhuasheng</strain>
        <tissue evidence="2">Leaves</tissue>
    </source>
</reference>
<gene>
    <name evidence="2" type="ORF">Ahy_A02g005930</name>
</gene>
<sequence length="75" mass="8324">MGFFMSWNGSATNKNGDSSSVKADRGNAAALAKALYWTYPRDREQAGMIAQMESELQPLESIDLDDNDEQVLLPR</sequence>
<name>A0A445E845_ARAHY</name>
<protein>
    <submittedName>
        <fullName evidence="2">Uncharacterized protein</fullName>
    </submittedName>
</protein>
<evidence type="ECO:0000313" key="3">
    <source>
        <dbReference type="Proteomes" id="UP000289738"/>
    </source>
</evidence>
<feature type="region of interest" description="Disordered" evidence="1">
    <location>
        <begin position="1"/>
        <end position="22"/>
    </location>
</feature>
<evidence type="ECO:0000256" key="1">
    <source>
        <dbReference type="SAM" id="MobiDB-lite"/>
    </source>
</evidence>
<feature type="compositionally biased region" description="Polar residues" evidence="1">
    <location>
        <begin position="7"/>
        <end position="21"/>
    </location>
</feature>
<organism evidence="2 3">
    <name type="scientific">Arachis hypogaea</name>
    <name type="common">Peanut</name>
    <dbReference type="NCBI Taxonomy" id="3818"/>
    <lineage>
        <taxon>Eukaryota</taxon>
        <taxon>Viridiplantae</taxon>
        <taxon>Streptophyta</taxon>
        <taxon>Embryophyta</taxon>
        <taxon>Tracheophyta</taxon>
        <taxon>Spermatophyta</taxon>
        <taxon>Magnoliopsida</taxon>
        <taxon>eudicotyledons</taxon>
        <taxon>Gunneridae</taxon>
        <taxon>Pentapetalae</taxon>
        <taxon>rosids</taxon>
        <taxon>fabids</taxon>
        <taxon>Fabales</taxon>
        <taxon>Fabaceae</taxon>
        <taxon>Papilionoideae</taxon>
        <taxon>50 kb inversion clade</taxon>
        <taxon>dalbergioids sensu lato</taxon>
        <taxon>Dalbergieae</taxon>
        <taxon>Pterocarpus clade</taxon>
        <taxon>Arachis</taxon>
    </lineage>
</organism>
<evidence type="ECO:0000313" key="2">
    <source>
        <dbReference type="EMBL" id="RYR71704.1"/>
    </source>
</evidence>